<gene>
    <name evidence="3" type="ORF">NSPZN2_10427</name>
</gene>
<keyword evidence="4" id="KW-1185">Reference proteome</keyword>
<sequence length="209" mass="23186">MFRRWIGAVLGIVVVCAPGLSWAETYAALALGPNIATLDTTDVGKLDLKSNIAYGAKFGHYFDDRGFNWFGLEVDMYRSQSNVKAQNLPRQGTNLLLSGPIPGSDFLVHSLAFNALVRVTGYQYKVEPYAGLGVGLNMGNISDGNFRPEAAFAPSFNVLAGIKYYFTPKIAPFIEYKYNFAHFTFDRSNVTADYRANLFMFGVAYHFGR</sequence>
<dbReference type="RefSeq" id="WP_213040313.1">
    <property type="nucleotide sequence ID" value="NZ_CAJNBJ010000001.1"/>
</dbReference>
<proteinExistence type="predicted"/>
<reference evidence="3 4" key="1">
    <citation type="submission" date="2021-02" db="EMBL/GenBank/DDBJ databases">
        <authorList>
            <person name="Han P."/>
        </authorList>
    </citation>
    <scope>NUCLEOTIDE SEQUENCE [LARGE SCALE GENOMIC DNA]</scope>
    <source>
        <strain evidence="3">Candidatus Nitrospira sp. ZN2</strain>
    </source>
</reference>
<dbReference type="Proteomes" id="UP000675880">
    <property type="component" value="Unassembled WGS sequence"/>
</dbReference>
<dbReference type="InterPro" id="IPR027385">
    <property type="entry name" value="Beta-barrel_OMP"/>
</dbReference>
<evidence type="ECO:0000313" key="3">
    <source>
        <dbReference type="EMBL" id="CAE6695303.1"/>
    </source>
</evidence>
<dbReference type="Pfam" id="PF13505">
    <property type="entry name" value="OMP_b-brl"/>
    <property type="match status" value="1"/>
</dbReference>
<dbReference type="InterPro" id="IPR011250">
    <property type="entry name" value="OMP/PagP_B-barrel"/>
</dbReference>
<keyword evidence="1" id="KW-0732">Signal</keyword>
<evidence type="ECO:0000259" key="2">
    <source>
        <dbReference type="Pfam" id="PF13505"/>
    </source>
</evidence>
<feature type="domain" description="Outer membrane protein beta-barrel" evidence="2">
    <location>
        <begin position="9"/>
        <end position="207"/>
    </location>
</feature>
<dbReference type="SUPFAM" id="SSF56925">
    <property type="entry name" value="OMPA-like"/>
    <property type="match status" value="1"/>
</dbReference>
<dbReference type="EMBL" id="CAJNBJ010000001">
    <property type="protein sequence ID" value="CAE6695303.1"/>
    <property type="molecule type" value="Genomic_DNA"/>
</dbReference>
<organism evidence="3 4">
    <name type="scientific">Nitrospira defluvii</name>
    <dbReference type="NCBI Taxonomy" id="330214"/>
    <lineage>
        <taxon>Bacteria</taxon>
        <taxon>Pseudomonadati</taxon>
        <taxon>Nitrospirota</taxon>
        <taxon>Nitrospiria</taxon>
        <taxon>Nitrospirales</taxon>
        <taxon>Nitrospiraceae</taxon>
        <taxon>Nitrospira</taxon>
    </lineage>
</organism>
<name>A0ABM8QGN7_9BACT</name>
<protein>
    <submittedName>
        <fullName evidence="3">OMP_b-brl domain-containing protein</fullName>
    </submittedName>
</protein>
<evidence type="ECO:0000256" key="1">
    <source>
        <dbReference type="ARBA" id="ARBA00022729"/>
    </source>
</evidence>
<accession>A0ABM8QGN7</accession>
<comment type="caution">
    <text evidence="3">The sequence shown here is derived from an EMBL/GenBank/DDBJ whole genome shotgun (WGS) entry which is preliminary data.</text>
</comment>
<evidence type="ECO:0000313" key="4">
    <source>
        <dbReference type="Proteomes" id="UP000675880"/>
    </source>
</evidence>
<dbReference type="Gene3D" id="2.40.160.20">
    <property type="match status" value="1"/>
</dbReference>